<accession>A0A1Y0IMP9</accession>
<dbReference type="OrthoDB" id="8613538at2"/>
<dbReference type="EMBL" id="CP021434">
    <property type="protein sequence ID" value="ARU61106.1"/>
    <property type="molecule type" value="Genomic_DNA"/>
</dbReference>
<keyword evidence="9" id="KW-1185">Reference proteome</keyword>
<dbReference type="PROSITE" id="PS01039">
    <property type="entry name" value="SBP_BACTERIAL_3"/>
    <property type="match status" value="1"/>
</dbReference>
<dbReference type="InterPro" id="IPR001638">
    <property type="entry name" value="Solute-binding_3/MltF_N"/>
</dbReference>
<dbReference type="KEGG" id="tum:CBW65_08535"/>
<protein>
    <submittedName>
        <fullName evidence="8">Basic amino acid ABC transporter substrate-binding protein</fullName>
    </submittedName>
</protein>
<name>A0A1Y0IMP9_9BACL</name>
<evidence type="ECO:0000256" key="5">
    <source>
        <dbReference type="SAM" id="SignalP"/>
    </source>
</evidence>
<comment type="similarity">
    <text evidence="2 4">Belongs to the bacterial solute-binding protein 3 family.</text>
</comment>
<evidence type="ECO:0000256" key="1">
    <source>
        <dbReference type="ARBA" id="ARBA00004196"/>
    </source>
</evidence>
<dbReference type="Proteomes" id="UP000195437">
    <property type="component" value="Chromosome"/>
</dbReference>
<dbReference type="InterPro" id="IPR001320">
    <property type="entry name" value="Iontro_rcpt_C"/>
</dbReference>
<evidence type="ECO:0000259" key="7">
    <source>
        <dbReference type="SMART" id="SM00079"/>
    </source>
</evidence>
<dbReference type="RefSeq" id="WP_087456488.1">
    <property type="nucleotide sequence ID" value="NZ_CP021434.1"/>
</dbReference>
<dbReference type="CDD" id="cd13624">
    <property type="entry name" value="PBP2_Arg_Lys_His"/>
    <property type="match status" value="1"/>
</dbReference>
<dbReference type="Gene3D" id="3.40.190.10">
    <property type="entry name" value="Periplasmic binding protein-like II"/>
    <property type="match status" value="2"/>
</dbReference>
<proteinExistence type="inferred from homology"/>
<dbReference type="SMART" id="SM00079">
    <property type="entry name" value="PBPe"/>
    <property type="match status" value="1"/>
</dbReference>
<evidence type="ECO:0000259" key="6">
    <source>
        <dbReference type="SMART" id="SM00062"/>
    </source>
</evidence>
<dbReference type="SUPFAM" id="SSF53850">
    <property type="entry name" value="Periplasmic binding protein-like II"/>
    <property type="match status" value="1"/>
</dbReference>
<feature type="signal peptide" evidence="5">
    <location>
        <begin position="1"/>
        <end position="22"/>
    </location>
</feature>
<dbReference type="GO" id="GO:0015276">
    <property type="term" value="F:ligand-gated monoatomic ion channel activity"/>
    <property type="evidence" value="ECO:0007669"/>
    <property type="project" value="InterPro"/>
</dbReference>
<feature type="domain" description="Ionotropic glutamate receptor C-terminal" evidence="7">
    <location>
        <begin position="38"/>
        <end position="257"/>
    </location>
</feature>
<dbReference type="GO" id="GO:0016020">
    <property type="term" value="C:membrane"/>
    <property type="evidence" value="ECO:0007669"/>
    <property type="project" value="InterPro"/>
</dbReference>
<feature type="chain" id="PRO_5038677015" evidence="5">
    <location>
        <begin position="23"/>
        <end position="260"/>
    </location>
</feature>
<keyword evidence="3 5" id="KW-0732">Signal</keyword>
<gene>
    <name evidence="8" type="ORF">CBW65_08535</name>
</gene>
<dbReference type="AlphaFoldDB" id="A0A1Y0IMP9"/>
<dbReference type="InterPro" id="IPR018313">
    <property type="entry name" value="SBP_3_CS"/>
</dbReference>
<dbReference type="PROSITE" id="PS51257">
    <property type="entry name" value="PROKAR_LIPOPROTEIN"/>
    <property type="match status" value="1"/>
</dbReference>
<evidence type="ECO:0000313" key="9">
    <source>
        <dbReference type="Proteomes" id="UP000195437"/>
    </source>
</evidence>
<reference evidence="9" key="1">
    <citation type="submission" date="2017-05" db="EMBL/GenBank/DDBJ databases">
        <authorList>
            <person name="Sung H."/>
        </authorList>
    </citation>
    <scope>NUCLEOTIDE SEQUENCE [LARGE SCALE GENOMIC DNA]</scope>
    <source>
        <strain evidence="9">AR23208</strain>
    </source>
</reference>
<evidence type="ECO:0000256" key="2">
    <source>
        <dbReference type="ARBA" id="ARBA00010333"/>
    </source>
</evidence>
<dbReference type="Pfam" id="PF00497">
    <property type="entry name" value="SBP_bac_3"/>
    <property type="match status" value="1"/>
</dbReference>
<dbReference type="PANTHER" id="PTHR35936:SF17">
    <property type="entry name" value="ARGININE-BINDING EXTRACELLULAR PROTEIN ARTP"/>
    <property type="match status" value="1"/>
</dbReference>
<sequence length="260" mass="27735">MKKTMKSLLMVGTMVLGMGMLATGCGKDTASTGGEKDVYVVGTDASYAPFESMSGEKIEGFDVDVLNAAAEAGGFKVEYVNTPWDGIFLALKNGERDIVASAVTITDERKETFDFSDPYFEATQMIVAKSGSGIKSLADLKGKKVAVQNSTTGDEVVSNLLGKDSQDVKRFDNMPLALLELKNGGVDAAVGDNGVVLEYVKNNGSEGLETTVDSSFVKENYGFVVAKGNAELQKKLNDGIKKIKDSGKLAEIEKQYGFTK</sequence>
<organism evidence="8 9">
    <name type="scientific">Tumebacillus avium</name>
    <dbReference type="NCBI Taxonomy" id="1903704"/>
    <lineage>
        <taxon>Bacteria</taxon>
        <taxon>Bacillati</taxon>
        <taxon>Bacillota</taxon>
        <taxon>Bacilli</taxon>
        <taxon>Bacillales</taxon>
        <taxon>Alicyclobacillaceae</taxon>
        <taxon>Tumebacillus</taxon>
    </lineage>
</organism>
<evidence type="ECO:0000256" key="4">
    <source>
        <dbReference type="RuleBase" id="RU003744"/>
    </source>
</evidence>
<feature type="domain" description="Solute-binding protein family 3/N-terminal" evidence="6">
    <location>
        <begin position="38"/>
        <end position="260"/>
    </location>
</feature>
<dbReference type="PANTHER" id="PTHR35936">
    <property type="entry name" value="MEMBRANE-BOUND LYTIC MUREIN TRANSGLYCOSYLASE F"/>
    <property type="match status" value="1"/>
</dbReference>
<evidence type="ECO:0000313" key="8">
    <source>
        <dbReference type="EMBL" id="ARU61106.1"/>
    </source>
</evidence>
<evidence type="ECO:0000256" key="3">
    <source>
        <dbReference type="ARBA" id="ARBA00022729"/>
    </source>
</evidence>
<dbReference type="GO" id="GO:0030313">
    <property type="term" value="C:cell envelope"/>
    <property type="evidence" value="ECO:0007669"/>
    <property type="project" value="UniProtKB-SubCell"/>
</dbReference>
<dbReference type="SMART" id="SM00062">
    <property type="entry name" value="PBPb"/>
    <property type="match status" value="1"/>
</dbReference>
<comment type="subcellular location">
    <subcellularLocation>
        <location evidence="1">Cell envelope</location>
    </subcellularLocation>
</comment>